<feature type="chain" id="PRO_5017797887" description="PA2779 family protein" evidence="2">
    <location>
        <begin position="18"/>
        <end position="121"/>
    </location>
</feature>
<feature type="signal peptide" evidence="2">
    <location>
        <begin position="1"/>
        <end position="17"/>
    </location>
</feature>
<keyword evidence="4" id="KW-1185">Reference proteome</keyword>
<name>A0A3E0WZB8_9GAMM</name>
<dbReference type="AlphaFoldDB" id="A0A3E0WZB8"/>
<gene>
    <name evidence="3" type="ORF">CAL65_07015</name>
</gene>
<keyword evidence="1" id="KW-0472">Membrane</keyword>
<evidence type="ECO:0000256" key="2">
    <source>
        <dbReference type="SAM" id="SignalP"/>
    </source>
</evidence>
<dbReference type="EMBL" id="NFZW01000005">
    <property type="protein sequence ID" value="RFA38158.1"/>
    <property type="molecule type" value="Genomic_DNA"/>
</dbReference>
<comment type="caution">
    <text evidence="3">The sequence shown here is derived from an EMBL/GenBank/DDBJ whole genome shotgun (WGS) entry which is preliminary data.</text>
</comment>
<evidence type="ECO:0000313" key="3">
    <source>
        <dbReference type="EMBL" id="RFA38158.1"/>
    </source>
</evidence>
<reference evidence="4" key="1">
    <citation type="submission" date="2017-05" db="EMBL/GenBank/DDBJ databases">
        <authorList>
            <person name="Sharma S."/>
            <person name="Sidhu C."/>
            <person name="Pinnaka A.K."/>
        </authorList>
    </citation>
    <scope>NUCLEOTIDE SEQUENCE [LARGE SCALE GENOMIC DNA]</scope>
    <source>
        <strain evidence="4">AK93</strain>
    </source>
</reference>
<dbReference type="PIRSF" id="PIRSF029543">
    <property type="entry name" value="UCP029543"/>
    <property type="match status" value="1"/>
</dbReference>
<feature type="transmembrane region" description="Helical" evidence="1">
    <location>
        <begin position="90"/>
        <end position="109"/>
    </location>
</feature>
<dbReference type="InterPro" id="IPR016924">
    <property type="entry name" value="UCP029543"/>
</dbReference>
<sequence>MVAFLLAATILVSGAQASLIGTGEVLAAERQVEQRAKLEDLLAREDVREQLEKMGVDPAFAAERVQALTAEEVDLLVAQLEALPAGGNGIIGAALIVFLVLLITDIMGYTEVFPFVTRTAN</sequence>
<keyword evidence="1" id="KW-0812">Transmembrane</keyword>
<keyword evidence="2" id="KW-0732">Signal</keyword>
<dbReference type="OrthoDB" id="6401969at2"/>
<evidence type="ECO:0000313" key="4">
    <source>
        <dbReference type="Proteomes" id="UP000256763"/>
    </source>
</evidence>
<protein>
    <recommendedName>
        <fullName evidence="5">PA2779 family protein</fullName>
    </recommendedName>
</protein>
<accession>A0A3E0WZB8</accession>
<dbReference type="NCBIfam" id="NF033919">
    <property type="entry name" value="PA2779_fam"/>
    <property type="match status" value="1"/>
</dbReference>
<dbReference type="InterPro" id="IPR046735">
    <property type="entry name" value="PA2779-like"/>
</dbReference>
<organism evidence="3 4">
    <name type="scientific">Alkalilimnicola ehrlichii</name>
    <dbReference type="NCBI Taxonomy" id="351052"/>
    <lineage>
        <taxon>Bacteria</taxon>
        <taxon>Pseudomonadati</taxon>
        <taxon>Pseudomonadota</taxon>
        <taxon>Gammaproteobacteria</taxon>
        <taxon>Chromatiales</taxon>
        <taxon>Ectothiorhodospiraceae</taxon>
        <taxon>Alkalilimnicola</taxon>
    </lineage>
</organism>
<evidence type="ECO:0000256" key="1">
    <source>
        <dbReference type="SAM" id="Phobius"/>
    </source>
</evidence>
<dbReference type="Pfam" id="PF20332">
    <property type="entry name" value="DUF6627"/>
    <property type="match status" value="1"/>
</dbReference>
<keyword evidence="1" id="KW-1133">Transmembrane helix</keyword>
<proteinExistence type="predicted"/>
<dbReference type="Proteomes" id="UP000256763">
    <property type="component" value="Unassembled WGS sequence"/>
</dbReference>
<evidence type="ECO:0008006" key="5">
    <source>
        <dbReference type="Google" id="ProtNLM"/>
    </source>
</evidence>